<dbReference type="InterPro" id="IPR040181">
    <property type="entry name" value="PKHG5/7"/>
</dbReference>
<proteinExistence type="predicted"/>
<protein>
    <recommendedName>
        <fullName evidence="2">DH domain-containing protein</fullName>
    </recommendedName>
</protein>
<keyword evidence="4" id="KW-1185">Reference proteome</keyword>
<dbReference type="EMBL" id="JRES01001255">
    <property type="protein sequence ID" value="KNC24136.1"/>
    <property type="molecule type" value="Genomic_DNA"/>
</dbReference>
<name>A0A0L0BVU4_LUCCU</name>
<dbReference type="STRING" id="7375.A0A0L0BVU4"/>
<accession>A0A0L0BVU4</accession>
<dbReference type="OrthoDB" id="5585231at2759"/>
<feature type="region of interest" description="Disordered" evidence="1">
    <location>
        <begin position="1703"/>
        <end position="1724"/>
    </location>
</feature>
<feature type="region of interest" description="Disordered" evidence="1">
    <location>
        <begin position="1048"/>
        <end position="1076"/>
    </location>
</feature>
<dbReference type="GO" id="GO:0005085">
    <property type="term" value="F:guanyl-nucleotide exchange factor activity"/>
    <property type="evidence" value="ECO:0007669"/>
    <property type="project" value="InterPro"/>
</dbReference>
<feature type="compositionally biased region" description="Polar residues" evidence="1">
    <location>
        <begin position="305"/>
        <end position="322"/>
    </location>
</feature>
<dbReference type="GO" id="GO:0030424">
    <property type="term" value="C:axon"/>
    <property type="evidence" value="ECO:0007669"/>
    <property type="project" value="TreeGrafter"/>
</dbReference>
<feature type="compositionally biased region" description="Low complexity" evidence="1">
    <location>
        <begin position="610"/>
        <end position="628"/>
    </location>
</feature>
<feature type="region of interest" description="Disordered" evidence="1">
    <location>
        <begin position="610"/>
        <end position="645"/>
    </location>
</feature>
<comment type="caution">
    <text evidence="3">The sequence shown here is derived from an EMBL/GenBank/DDBJ whole genome shotgun (WGS) entry which is preliminary data.</text>
</comment>
<feature type="region of interest" description="Disordered" evidence="1">
    <location>
        <begin position="391"/>
        <end position="424"/>
    </location>
</feature>
<feature type="compositionally biased region" description="Polar residues" evidence="1">
    <location>
        <begin position="391"/>
        <end position="410"/>
    </location>
</feature>
<evidence type="ECO:0000313" key="3">
    <source>
        <dbReference type="EMBL" id="KNC24136.1"/>
    </source>
</evidence>
<feature type="compositionally biased region" description="Polar residues" evidence="1">
    <location>
        <begin position="564"/>
        <end position="577"/>
    </location>
</feature>
<feature type="compositionally biased region" description="Low complexity" evidence="1">
    <location>
        <begin position="1713"/>
        <end position="1724"/>
    </location>
</feature>
<dbReference type="InterPro" id="IPR000219">
    <property type="entry name" value="DH_dom"/>
</dbReference>
<sequence>MDNKSPPKITTNKSKHLETATRATINSLEKTKVHNKPKRYKLQRSTENFDDHVEVLLTTTKPQDLQDVMGGGFATPPPTYCKQFMQNAVTSSAALLTNLSNEKTQTNSNCNNTNQIKHIQSAIDLPMHEKLLENDGCEKSTNNPKDKTEKLKTKTHKESKFAEKLRRSFRRAEHKSLEIKRQDKKETGDLTAAQERSSSLRPLQQQLHNSASIFSLTNLPGLGGHINPALLLDSPDESTPPEFAYRHLSSVATTNSSTSLESNFCESPTTSISYWAWHMNNNNMGGELSTNSNASNNALAKPANTAANTDNRKCLQQQSSSKSEYEHPPVTTASRSCSTASESSTAAKLTRLQNFLFKSSNESSRSIQGHSNEGFTASSFNSSSGEWENLCNFPSTSNNPPGNEDLSQLSQDHETTTAEMDNNGSMKNYYQYTLASPNNPFLPEITARTYHNTYEEEDEDRELEDELDSNVTSVKYRIGTHSAQLPTPNYSRTGSQESTHSEYADHNLDMQNQSLSSSTFVTTPGKHKRKLFSLSTPTKLNFPQAPHQQQHQPPHPSQQLYQQSTQTPKSLGSDTVNSSSSASLALTTQHKNVTKTSSCNLVRSLNPFLPSTTVTSSSPPQRTSSSSSLNKRTGPFKQQAVTSPIAVPTTNTLKDLNAKREEFLRATMQICLVVSPPSSRLQLKSKSLTHLDGLESEMVCNPAKNSNNTIASISSTLTTAYPLTPSSLSPPLPQYQHSAKRCLSPVRSYHPKIPPYSCTRLSTRLTPTIYTQAPQQQPTTKSLPNNLNSPTSQTPSCTTTTTAACCKSRICSAHVGSAPCSSSNLQLQCSSSTNITHHHYHTNKFQSEAFSADTGHAAVSVSSATTTNSTGSQHTLKALPLPSVNDNNAAASTSTLSFPLGEVGSISSTTISSASSLQPPGGCITPTSYKKKSSFLQRKKPILTRSEVSSSEYFSVSFCTESGCQDEEFFPATKGVTLANALSQSLRRRNLSFTQLTITDSNDNNQTPAFLEAGTSPLQTSLDENTEVENLAGHHLIIMDKDSSRKTLQKAASFGSRNRPPRLLSSASTDESSEVNLTGKQLKQRWSGLFGVKNPQQSQLCELLNNYSKNGVPQKTPATLSFDHPDLVNAIDYLDNRHKSWMDIVESGSMNDSEMRIQTAIWELVTTEVDYIHCLQTVTDLFLACLESVQEEGLLKEVDQHRLFANIRDICEANLKFWTFYLYPMVAHSINTREPLRVAFFQQGFIAFANIFAPYKKYCAEQSTCQFYCKELNRTNSLFTSYLAWCEAQKMCNRLRLADILVRPMQRLTKYSLLLAAIKKHMTDVEEIEAIETMLHTTENFVFSVNNHLTTRQENERLKGVMARIESYDVVDTNNEHLEKMIKQYSQMFDLCGPMKGCASQHVRHLFMEGDHKYKDNLGKVEVHCFLLTDMLLVCKSIAKKGLGTLKVIRQPYLTDRLIVQHSNNLLSCVYLNEFQVAISAFTLQCTEAKNWYEALKRAKMIYTRLKQSSMVNPWDSMRYVSSAADSLGVKKSPMNSSICSHVTSANNSHSGSVEWNDSRNISVDFDKTNSLSSDEGCTFLGAHGFPVKGKTLTTISPQKLKVNTTSSSNMLTVQPLNHLGQSLPNLNLHHSHTNNTLLVPGTANSAHSGNLLLSPSHRGISYPPPSPTRVPLRRGMAFSNSIKNPPLLKTRNITSQNSINWHQIPATPTPTSPQSQQTSPAAANNVAIKTSTSNLTAGGAALITGSSNPCVNTIAEQQEQEPVPQSQQQQQQQQQQQLTTETTTTDCTGLQLTNNVIFSTQLSNSTETDV</sequence>
<dbReference type="PANTHER" id="PTHR13217">
    <property type="entry name" value="PLECKSTRIN HOMOLOGY DOMAIN-CONTAINING FAMILY G MEMBER 7"/>
    <property type="match status" value="1"/>
</dbReference>
<dbReference type="SUPFAM" id="SSF50729">
    <property type="entry name" value="PH domain-like"/>
    <property type="match status" value="1"/>
</dbReference>
<feature type="compositionally biased region" description="Low complexity" evidence="1">
    <location>
        <begin position="543"/>
        <end position="563"/>
    </location>
</feature>
<feature type="compositionally biased region" description="Polar residues" evidence="1">
    <location>
        <begin position="772"/>
        <end position="788"/>
    </location>
</feature>
<dbReference type="GO" id="GO:0043542">
    <property type="term" value="P:endothelial cell migration"/>
    <property type="evidence" value="ECO:0007669"/>
    <property type="project" value="TreeGrafter"/>
</dbReference>
<dbReference type="GO" id="GO:0030139">
    <property type="term" value="C:endocytic vesicle"/>
    <property type="evidence" value="ECO:0007669"/>
    <property type="project" value="TreeGrafter"/>
</dbReference>
<evidence type="ECO:0000256" key="1">
    <source>
        <dbReference type="SAM" id="MobiDB-lite"/>
    </source>
</evidence>
<feature type="compositionally biased region" description="Basic and acidic residues" evidence="1">
    <location>
        <begin position="134"/>
        <end position="188"/>
    </location>
</feature>
<dbReference type="Pfam" id="PF00621">
    <property type="entry name" value="RhoGEF"/>
    <property type="match status" value="1"/>
</dbReference>
<feature type="compositionally biased region" description="Low complexity" evidence="1">
    <location>
        <begin position="289"/>
        <end position="304"/>
    </location>
</feature>
<feature type="region of interest" description="Disordered" evidence="1">
    <location>
        <begin position="134"/>
        <end position="202"/>
    </location>
</feature>
<dbReference type="CDD" id="cd00160">
    <property type="entry name" value="RhoGEF"/>
    <property type="match status" value="1"/>
</dbReference>
<dbReference type="SMART" id="SM00325">
    <property type="entry name" value="RhoGEF"/>
    <property type="match status" value="1"/>
</dbReference>
<gene>
    <name evidence="3" type="ORF">FF38_11136</name>
</gene>
<feature type="region of interest" description="Disordered" evidence="1">
    <location>
        <begin position="772"/>
        <end position="797"/>
    </location>
</feature>
<feature type="region of interest" description="Disordered" evidence="1">
    <location>
        <begin position="287"/>
        <end position="342"/>
    </location>
</feature>
<feature type="domain" description="DH" evidence="2">
    <location>
        <begin position="1156"/>
        <end position="1348"/>
    </location>
</feature>
<dbReference type="PANTHER" id="PTHR13217:SF11">
    <property type="entry name" value="PLECKSTRIN HOMOLOGY DOMAIN-CONTAINING FAMILY G MEMBER 5"/>
    <property type="match status" value="1"/>
</dbReference>
<organism evidence="3 4">
    <name type="scientific">Lucilia cuprina</name>
    <name type="common">Green bottle fly</name>
    <name type="synonym">Australian sheep blowfly</name>
    <dbReference type="NCBI Taxonomy" id="7375"/>
    <lineage>
        <taxon>Eukaryota</taxon>
        <taxon>Metazoa</taxon>
        <taxon>Ecdysozoa</taxon>
        <taxon>Arthropoda</taxon>
        <taxon>Hexapoda</taxon>
        <taxon>Insecta</taxon>
        <taxon>Pterygota</taxon>
        <taxon>Neoptera</taxon>
        <taxon>Endopterygota</taxon>
        <taxon>Diptera</taxon>
        <taxon>Brachycera</taxon>
        <taxon>Muscomorpha</taxon>
        <taxon>Oestroidea</taxon>
        <taxon>Calliphoridae</taxon>
        <taxon>Luciliinae</taxon>
        <taxon>Lucilia</taxon>
    </lineage>
</organism>
<dbReference type="Gene3D" id="1.20.900.10">
    <property type="entry name" value="Dbl homology (DH) domain"/>
    <property type="match status" value="1"/>
</dbReference>
<dbReference type="GO" id="GO:0007266">
    <property type="term" value="P:Rho protein signal transduction"/>
    <property type="evidence" value="ECO:0007669"/>
    <property type="project" value="TreeGrafter"/>
</dbReference>
<dbReference type="Gene3D" id="2.30.29.30">
    <property type="entry name" value="Pleckstrin-homology domain (PH domain)/Phosphotyrosine-binding domain (PTB)"/>
    <property type="match status" value="1"/>
</dbReference>
<evidence type="ECO:0000259" key="2">
    <source>
        <dbReference type="PROSITE" id="PS50010"/>
    </source>
</evidence>
<dbReference type="GO" id="GO:0005886">
    <property type="term" value="C:plasma membrane"/>
    <property type="evidence" value="ECO:0007669"/>
    <property type="project" value="TreeGrafter"/>
</dbReference>
<feature type="region of interest" description="Disordered" evidence="1">
    <location>
        <begin position="538"/>
        <end position="583"/>
    </location>
</feature>
<feature type="compositionally biased region" description="Low complexity" evidence="1">
    <location>
        <begin position="331"/>
        <end position="342"/>
    </location>
</feature>
<dbReference type="InterPro" id="IPR011993">
    <property type="entry name" value="PH-like_dom_sf"/>
</dbReference>
<dbReference type="PROSITE" id="PS50010">
    <property type="entry name" value="DH_2"/>
    <property type="match status" value="1"/>
</dbReference>
<dbReference type="SUPFAM" id="SSF48065">
    <property type="entry name" value="DBL homology domain (DH-domain)"/>
    <property type="match status" value="1"/>
</dbReference>
<feature type="compositionally biased region" description="Polar residues" evidence="1">
    <location>
        <begin position="481"/>
        <end position="498"/>
    </location>
</feature>
<evidence type="ECO:0000313" key="4">
    <source>
        <dbReference type="Proteomes" id="UP000037069"/>
    </source>
</evidence>
<dbReference type="Proteomes" id="UP000037069">
    <property type="component" value="Unassembled WGS sequence"/>
</dbReference>
<feature type="compositionally biased region" description="Polar residues" evidence="1">
    <location>
        <begin position="1065"/>
        <end position="1076"/>
    </location>
</feature>
<dbReference type="InterPro" id="IPR035899">
    <property type="entry name" value="DBL_dom_sf"/>
</dbReference>
<reference evidence="3 4" key="1">
    <citation type="journal article" date="2015" name="Nat. Commun.">
        <title>Lucilia cuprina genome unlocks parasitic fly biology to underpin future interventions.</title>
        <authorList>
            <person name="Anstead C.A."/>
            <person name="Korhonen P.K."/>
            <person name="Young N.D."/>
            <person name="Hall R.S."/>
            <person name="Jex A.R."/>
            <person name="Murali S.C."/>
            <person name="Hughes D.S."/>
            <person name="Lee S.F."/>
            <person name="Perry T."/>
            <person name="Stroehlein A.J."/>
            <person name="Ansell B.R."/>
            <person name="Breugelmans B."/>
            <person name="Hofmann A."/>
            <person name="Qu J."/>
            <person name="Dugan S."/>
            <person name="Lee S.L."/>
            <person name="Chao H."/>
            <person name="Dinh H."/>
            <person name="Han Y."/>
            <person name="Doddapaneni H.V."/>
            <person name="Worley K.C."/>
            <person name="Muzny D.M."/>
            <person name="Ioannidis P."/>
            <person name="Waterhouse R.M."/>
            <person name="Zdobnov E.M."/>
            <person name="James P.J."/>
            <person name="Bagnall N.H."/>
            <person name="Kotze A.C."/>
            <person name="Gibbs R.A."/>
            <person name="Richards S."/>
            <person name="Batterham P."/>
            <person name="Gasser R.B."/>
        </authorList>
    </citation>
    <scope>NUCLEOTIDE SEQUENCE [LARGE SCALE GENOMIC DNA]</scope>
    <source>
        <strain evidence="3 4">LS</strain>
        <tissue evidence="3">Full body</tissue>
    </source>
</reference>
<dbReference type="OMA" id="AYLQDMH"/>
<feature type="region of interest" description="Disordered" evidence="1">
    <location>
        <begin position="479"/>
        <end position="500"/>
    </location>
</feature>
<dbReference type="CDD" id="cd13244">
    <property type="entry name" value="PH_PLEKHG5_G6"/>
    <property type="match status" value="1"/>
</dbReference>